<dbReference type="Gene3D" id="3.30.1950.10">
    <property type="entry name" value="wza like domain"/>
    <property type="match status" value="1"/>
</dbReference>
<dbReference type="PANTHER" id="PTHR33619">
    <property type="entry name" value="POLYSACCHARIDE EXPORT PROTEIN GFCE-RELATED"/>
    <property type="match status" value="1"/>
</dbReference>
<feature type="domain" description="Polysaccharide export protein N-terminal" evidence="3">
    <location>
        <begin position="49"/>
        <end position="121"/>
    </location>
</feature>
<dbReference type="InterPro" id="IPR049712">
    <property type="entry name" value="Poly_export"/>
</dbReference>
<dbReference type="InterPro" id="IPR003715">
    <property type="entry name" value="Poly_export_N"/>
</dbReference>
<dbReference type="Gene3D" id="3.10.560.10">
    <property type="entry name" value="Outer membrane lipoprotein wza domain like"/>
    <property type="match status" value="1"/>
</dbReference>
<feature type="domain" description="Soluble ligand binding" evidence="4">
    <location>
        <begin position="127"/>
        <end position="175"/>
    </location>
</feature>
<dbReference type="Pfam" id="PF02563">
    <property type="entry name" value="Poly_export"/>
    <property type="match status" value="1"/>
</dbReference>
<organism evidence="5 6">
    <name type="scientific">Chelativorans salis</name>
    <dbReference type="NCBI Taxonomy" id="2978478"/>
    <lineage>
        <taxon>Bacteria</taxon>
        <taxon>Pseudomonadati</taxon>
        <taxon>Pseudomonadota</taxon>
        <taxon>Alphaproteobacteria</taxon>
        <taxon>Hyphomicrobiales</taxon>
        <taxon>Phyllobacteriaceae</taxon>
        <taxon>Chelativorans</taxon>
    </lineage>
</organism>
<evidence type="ECO:0000259" key="3">
    <source>
        <dbReference type="Pfam" id="PF02563"/>
    </source>
</evidence>
<proteinExistence type="predicted"/>
<dbReference type="PANTHER" id="PTHR33619:SF3">
    <property type="entry name" value="POLYSACCHARIDE EXPORT PROTEIN GFCE-RELATED"/>
    <property type="match status" value="1"/>
</dbReference>
<evidence type="ECO:0000256" key="2">
    <source>
        <dbReference type="SAM" id="MobiDB-lite"/>
    </source>
</evidence>
<evidence type="ECO:0000259" key="4">
    <source>
        <dbReference type="Pfam" id="PF10531"/>
    </source>
</evidence>
<dbReference type="Proteomes" id="UP001320831">
    <property type="component" value="Unassembled WGS sequence"/>
</dbReference>
<dbReference type="EMBL" id="JAOCZP010000005">
    <property type="protein sequence ID" value="MCT7376931.1"/>
    <property type="molecule type" value="Genomic_DNA"/>
</dbReference>
<comment type="caution">
    <text evidence="5">The sequence shown here is derived from an EMBL/GenBank/DDBJ whole genome shotgun (WGS) entry which is preliminary data.</text>
</comment>
<sequence>MLSSSKKMKMEIDMNIYNNSGFSWLRLLLFNIFTIWAGFSVADSLDMVGYALAPGDTVKFDILDDEKDPIELPIALDGSIQAPYIGAVPIAGLAISGALKELSRRYSDQQIFVAPKLALSVAAYRPIYVMGDVRQPGAYDFKPQITVEKAVALAGGQVIAAAADDPVLARARIRGELEAIEAKIVGAALSFARLTAQLAGRDELLDEDVPTIARPYITGPVAASLRGVELRILTAGNESFAMQEGVLMANLEDAQDEIALLEELGRKVERAVELSRADLERARELQRRGIQTLTEVSNVERQTAMEEIRQLQVLSDLSAARRNVGTLKSRLAELVQQRRVGALVELQIQNTNLATAIAARRAAEEQLALLSSMTVEELANNNEIVLDFTIRRQTDDGLVELSAAATTPAAPGDVIVVRMIGGSTRPTAATLPRNDGASREDAGASISAVR</sequence>
<evidence type="ECO:0000313" key="5">
    <source>
        <dbReference type="EMBL" id="MCT7376931.1"/>
    </source>
</evidence>
<reference evidence="5 6" key="1">
    <citation type="submission" date="2022-09" db="EMBL/GenBank/DDBJ databases">
        <title>Chelativorans salina sp. nov., a novel slightly halophilic bacterium isolated from a saline lake sediment enrichment.</title>
        <authorList>
            <person name="Gao L."/>
            <person name="Fang B.-Z."/>
            <person name="Li W.-J."/>
        </authorList>
    </citation>
    <scope>NUCLEOTIDE SEQUENCE [LARGE SCALE GENOMIC DNA]</scope>
    <source>
        <strain evidence="5 6">EGI FJ00035</strain>
    </source>
</reference>
<dbReference type="RefSeq" id="WP_260905181.1">
    <property type="nucleotide sequence ID" value="NZ_JAOCZP010000005.1"/>
</dbReference>
<evidence type="ECO:0000313" key="6">
    <source>
        <dbReference type="Proteomes" id="UP001320831"/>
    </source>
</evidence>
<keyword evidence="6" id="KW-1185">Reference proteome</keyword>
<feature type="region of interest" description="Disordered" evidence="2">
    <location>
        <begin position="426"/>
        <end position="450"/>
    </location>
</feature>
<accession>A0ABT2LQV3</accession>
<keyword evidence="1" id="KW-0732">Signal</keyword>
<protein>
    <submittedName>
        <fullName evidence="5">SLBB domain-containing protein</fullName>
    </submittedName>
</protein>
<evidence type="ECO:0000256" key="1">
    <source>
        <dbReference type="ARBA" id="ARBA00022729"/>
    </source>
</evidence>
<gene>
    <name evidence="5" type="ORF">N5A92_18045</name>
</gene>
<name>A0ABT2LQV3_9HYPH</name>
<dbReference type="Pfam" id="PF10531">
    <property type="entry name" value="SLBB"/>
    <property type="match status" value="1"/>
</dbReference>
<dbReference type="InterPro" id="IPR019554">
    <property type="entry name" value="Soluble_ligand-bd"/>
</dbReference>